<feature type="domain" description="Low molecular weight protein antigen 6 PH" evidence="3">
    <location>
        <begin position="59"/>
        <end position="127"/>
    </location>
</feature>
<dbReference type="EMBL" id="CP066007">
    <property type="protein sequence ID" value="QQB45908.1"/>
    <property type="molecule type" value="Genomic_DNA"/>
</dbReference>
<evidence type="ECO:0000313" key="4">
    <source>
        <dbReference type="EMBL" id="QQB45908.1"/>
    </source>
</evidence>
<dbReference type="Proteomes" id="UP000596145">
    <property type="component" value="Chromosome"/>
</dbReference>
<accession>A0A7T4EEI1</accession>
<dbReference type="InterPro" id="IPR019692">
    <property type="entry name" value="CFP-6_PH"/>
</dbReference>
<dbReference type="RefSeq" id="WP_005396117.1">
    <property type="nucleotide sequence ID" value="NZ_CP066007.1"/>
</dbReference>
<dbReference type="EMBL" id="CP069534">
    <property type="protein sequence ID" value="QRP71581.1"/>
    <property type="molecule type" value="Genomic_DNA"/>
</dbReference>
<gene>
    <name evidence="4" type="ORF">I6I10_10615</name>
    <name evidence="5" type="ORF">I6J21_05525</name>
</gene>
<dbReference type="Pfam" id="PF10756">
    <property type="entry name" value="bPH_6"/>
    <property type="match status" value="1"/>
</dbReference>
<dbReference type="GeneID" id="92759858"/>
<reference evidence="4 6" key="1">
    <citation type="submission" date="2020-12" db="EMBL/GenBank/DDBJ databases">
        <title>FDA dAtabase for Regulatory Grade micrObial Sequences (FDA-ARGOS): Supporting development and validation of Infectious Disease Dx tests.</title>
        <authorList>
            <person name="Sproer C."/>
            <person name="Gronow S."/>
            <person name="Severitt S."/>
            <person name="Schroder I."/>
            <person name="Tallon L."/>
            <person name="Sadzewicz L."/>
            <person name="Zhao X."/>
            <person name="Boylan J."/>
            <person name="Ott S."/>
            <person name="Bowen H."/>
            <person name="Vavikolanu K."/>
            <person name="Mehta A."/>
            <person name="Aluvathingal J."/>
            <person name="Nadendla S."/>
            <person name="Lowell S."/>
            <person name="Myers T."/>
            <person name="Yan Y."/>
            <person name="Sichtig H."/>
        </authorList>
    </citation>
    <scope>NUCLEOTIDE SEQUENCE [LARGE SCALE GENOMIC DNA]</scope>
    <source>
        <strain evidence="4 6">FDAARGOS_1053</strain>
        <strain evidence="5">FDAARGOS_1191</strain>
    </source>
</reference>
<keyword evidence="2" id="KW-1133">Transmembrane helix</keyword>
<feature type="transmembrane region" description="Helical" evidence="2">
    <location>
        <begin position="12"/>
        <end position="32"/>
    </location>
</feature>
<evidence type="ECO:0000259" key="3">
    <source>
        <dbReference type="Pfam" id="PF10756"/>
    </source>
</evidence>
<evidence type="ECO:0000313" key="6">
    <source>
        <dbReference type="Proteomes" id="UP000596145"/>
    </source>
</evidence>
<proteinExistence type="predicted"/>
<feature type="compositionally biased region" description="Basic and acidic residues" evidence="1">
    <location>
        <begin position="154"/>
        <end position="171"/>
    </location>
</feature>
<keyword evidence="2" id="KW-0472">Membrane</keyword>
<dbReference type="AlphaFoldDB" id="A0A7T4EEI1"/>
<evidence type="ECO:0000313" key="5">
    <source>
        <dbReference type="EMBL" id="QRP71581.1"/>
    </source>
</evidence>
<keyword evidence="2" id="KW-0812">Transmembrane</keyword>
<dbReference type="Proteomes" id="UP000617681">
    <property type="component" value="Chromosome"/>
</dbReference>
<dbReference type="OrthoDB" id="5190396at2"/>
<evidence type="ECO:0000256" key="2">
    <source>
        <dbReference type="SAM" id="Phobius"/>
    </source>
</evidence>
<protein>
    <submittedName>
        <fullName evidence="4">PH domain-containing protein</fullName>
    </submittedName>
</protein>
<evidence type="ECO:0000256" key="1">
    <source>
        <dbReference type="SAM" id="MobiDB-lite"/>
    </source>
</evidence>
<feature type="transmembrane region" description="Helical" evidence="2">
    <location>
        <begin position="38"/>
        <end position="55"/>
    </location>
</feature>
<organism evidence="4 6">
    <name type="scientific">Corynebacterium glucuronolyticum</name>
    <dbReference type="NCBI Taxonomy" id="39791"/>
    <lineage>
        <taxon>Bacteria</taxon>
        <taxon>Bacillati</taxon>
        <taxon>Actinomycetota</taxon>
        <taxon>Actinomycetes</taxon>
        <taxon>Mycobacteriales</taxon>
        <taxon>Corynebacteriaceae</taxon>
        <taxon>Corynebacterium</taxon>
    </lineage>
</organism>
<feature type="region of interest" description="Disordered" evidence="1">
    <location>
        <begin position="154"/>
        <end position="179"/>
    </location>
</feature>
<name>A0A7T4EEI1_9CORY</name>
<sequence length="179" mass="19946">MPKTNAPSNAARFTPSKGHLAAALFFLFFIFIAAGRDLWVYVFVIIPTLLVWWALRSSTTVASETGITARYAFKAPQSMTWGEFDKLRFEKSRTLAVAKDGRLLPLPAVTFNSIPKFAAASGGRIPDVYTDGYEAAKDKVRIVSKDGHEVLVSKEEAEAREQKVAEDLDRKRAARKKKH</sequence>